<sequence length="391" mass="39898">MKPDGGGGGGLGGGDCVFGDGGVSVNRSSSPPPGTAPPPDADAIELYDSIMAATASCAAKDARCSCGGADWGCGAGGDRSDGRGCHCAGACPASAATVRAQNGGSGGNDVVDSGDSSTGGGGRRGGVAASGCFGTRLRHSLDVLGGALRLYGTGRLAIAFNGGKDATVILHLMRAAVAHHRRVVAAEEASLPCSAAAEVAAVPPPSTTTVVIGNGEQLDSSGATPRPTLPPPPPTASPPILSMYITDADAFDEVESFVRATAARYGIEAVDQAGGFKAGIEAFVRCRGVAAFVLGTRRDDPHGGQMEHFEPSSVGWPPFMRVNAILDWTYADVWRFLRRWRLPYAGIYDQGFTSLGGVSNTVANPKLRLPDGSYAPAYCLDDARDERAGRT</sequence>
<dbReference type="Proteomes" id="UP000798662">
    <property type="component" value="Chromosome 1"/>
</dbReference>
<organism evidence="1 2">
    <name type="scientific">Pyropia yezoensis</name>
    <name type="common">Susabi-nori</name>
    <name type="synonym">Porphyra yezoensis</name>
    <dbReference type="NCBI Taxonomy" id="2788"/>
    <lineage>
        <taxon>Eukaryota</taxon>
        <taxon>Rhodophyta</taxon>
        <taxon>Bangiophyceae</taxon>
        <taxon>Bangiales</taxon>
        <taxon>Bangiaceae</taxon>
        <taxon>Pyropia</taxon>
    </lineage>
</organism>
<evidence type="ECO:0000313" key="1">
    <source>
        <dbReference type="EMBL" id="KAK1860610.1"/>
    </source>
</evidence>
<accession>A0ACC3BRJ7</accession>
<protein>
    <submittedName>
        <fullName evidence="1">Uncharacterized protein</fullName>
    </submittedName>
</protein>
<comment type="caution">
    <text evidence="1">The sequence shown here is derived from an EMBL/GenBank/DDBJ whole genome shotgun (WGS) entry which is preliminary data.</text>
</comment>
<reference evidence="1" key="1">
    <citation type="submission" date="2019-11" db="EMBL/GenBank/DDBJ databases">
        <title>Nori genome reveals adaptations in red seaweeds to the harsh intertidal environment.</title>
        <authorList>
            <person name="Wang D."/>
            <person name="Mao Y."/>
        </authorList>
    </citation>
    <scope>NUCLEOTIDE SEQUENCE</scope>
    <source>
        <tissue evidence="1">Gametophyte</tissue>
    </source>
</reference>
<dbReference type="EMBL" id="CM020618">
    <property type="protein sequence ID" value="KAK1860610.1"/>
    <property type="molecule type" value="Genomic_DNA"/>
</dbReference>
<keyword evidence="2" id="KW-1185">Reference proteome</keyword>
<gene>
    <name evidence="1" type="ORF">I4F81_003198</name>
</gene>
<name>A0ACC3BRJ7_PYRYE</name>
<proteinExistence type="predicted"/>
<evidence type="ECO:0000313" key="2">
    <source>
        <dbReference type="Proteomes" id="UP000798662"/>
    </source>
</evidence>